<dbReference type="Proteomes" id="UP000822688">
    <property type="component" value="Chromosome 7"/>
</dbReference>
<comment type="caution">
    <text evidence="2">The sequence shown here is derived from an EMBL/GenBank/DDBJ whole genome shotgun (WGS) entry which is preliminary data.</text>
</comment>
<name>A0A8T0H9B6_CERPU</name>
<evidence type="ECO:0000313" key="3">
    <source>
        <dbReference type="Proteomes" id="UP000822688"/>
    </source>
</evidence>
<gene>
    <name evidence="2" type="ORF">KC19_7G088000</name>
</gene>
<evidence type="ECO:0000313" key="2">
    <source>
        <dbReference type="EMBL" id="KAG0566789.1"/>
    </source>
</evidence>
<sequence length="75" mass="7907">MSPCPSSAASSHSSSTESSSLTKPSIIPRLQSAARAAPTPPLNITPTISANAAHNYTHSNKPYPAHRTLTQRIQI</sequence>
<organism evidence="2 3">
    <name type="scientific">Ceratodon purpureus</name>
    <name type="common">Fire moss</name>
    <name type="synonym">Dicranum purpureum</name>
    <dbReference type="NCBI Taxonomy" id="3225"/>
    <lineage>
        <taxon>Eukaryota</taxon>
        <taxon>Viridiplantae</taxon>
        <taxon>Streptophyta</taxon>
        <taxon>Embryophyta</taxon>
        <taxon>Bryophyta</taxon>
        <taxon>Bryophytina</taxon>
        <taxon>Bryopsida</taxon>
        <taxon>Dicranidae</taxon>
        <taxon>Pseudoditrichales</taxon>
        <taxon>Ditrichaceae</taxon>
        <taxon>Ceratodon</taxon>
    </lineage>
</organism>
<keyword evidence="3" id="KW-1185">Reference proteome</keyword>
<accession>A0A8T0H9B6</accession>
<feature type="region of interest" description="Disordered" evidence="1">
    <location>
        <begin position="1"/>
        <end position="75"/>
    </location>
</feature>
<protein>
    <submittedName>
        <fullName evidence="2">Uncharacterized protein</fullName>
    </submittedName>
</protein>
<dbReference type="EMBL" id="CM026428">
    <property type="protein sequence ID" value="KAG0566789.1"/>
    <property type="molecule type" value="Genomic_DNA"/>
</dbReference>
<feature type="compositionally biased region" description="Polar residues" evidence="1">
    <location>
        <begin position="44"/>
        <end position="60"/>
    </location>
</feature>
<reference evidence="2" key="1">
    <citation type="submission" date="2020-06" db="EMBL/GenBank/DDBJ databases">
        <title>WGS assembly of Ceratodon purpureus strain R40.</title>
        <authorList>
            <person name="Carey S.B."/>
            <person name="Jenkins J."/>
            <person name="Shu S."/>
            <person name="Lovell J.T."/>
            <person name="Sreedasyam A."/>
            <person name="Maumus F."/>
            <person name="Tiley G.P."/>
            <person name="Fernandez-Pozo N."/>
            <person name="Barry K."/>
            <person name="Chen C."/>
            <person name="Wang M."/>
            <person name="Lipzen A."/>
            <person name="Daum C."/>
            <person name="Saski C.A."/>
            <person name="Payton A.C."/>
            <person name="Mcbreen J.C."/>
            <person name="Conrad R.E."/>
            <person name="Kollar L.M."/>
            <person name="Olsson S."/>
            <person name="Huttunen S."/>
            <person name="Landis J.B."/>
            <person name="Wickett N.J."/>
            <person name="Johnson M.G."/>
            <person name="Rensing S.A."/>
            <person name="Grimwood J."/>
            <person name="Schmutz J."/>
            <person name="Mcdaniel S.F."/>
        </authorList>
    </citation>
    <scope>NUCLEOTIDE SEQUENCE</scope>
    <source>
        <strain evidence="2">R40</strain>
    </source>
</reference>
<feature type="compositionally biased region" description="Low complexity" evidence="1">
    <location>
        <begin position="1"/>
        <end position="25"/>
    </location>
</feature>
<dbReference type="AlphaFoldDB" id="A0A8T0H9B6"/>
<evidence type="ECO:0000256" key="1">
    <source>
        <dbReference type="SAM" id="MobiDB-lite"/>
    </source>
</evidence>
<proteinExistence type="predicted"/>